<reference evidence="2 3" key="1">
    <citation type="submission" date="2017-06" db="EMBL/GenBank/DDBJ databases">
        <authorList>
            <person name="Kim H.J."/>
            <person name="Triplett B.A."/>
        </authorList>
    </citation>
    <scope>NUCLEOTIDE SEQUENCE [LARGE SCALE GENOMIC DNA]</scope>
    <source>
        <strain evidence="2 3">13146</strain>
    </source>
</reference>
<dbReference type="AlphaFoldDB" id="A0A246HRG9"/>
<protein>
    <recommendedName>
        <fullName evidence="4">Transmembrane protein</fullName>
    </recommendedName>
</protein>
<evidence type="ECO:0008006" key="4">
    <source>
        <dbReference type="Google" id="ProtNLM"/>
    </source>
</evidence>
<dbReference type="OrthoDB" id="6043905at2"/>
<keyword evidence="1" id="KW-1133">Transmembrane helix</keyword>
<evidence type="ECO:0000313" key="3">
    <source>
        <dbReference type="Proteomes" id="UP000198157"/>
    </source>
</evidence>
<comment type="caution">
    <text evidence="2">The sequence shown here is derived from an EMBL/GenBank/DDBJ whole genome shotgun (WGS) entry which is preliminary data.</text>
</comment>
<evidence type="ECO:0000313" key="2">
    <source>
        <dbReference type="EMBL" id="OWQ56814.1"/>
    </source>
</evidence>
<proteinExistence type="predicted"/>
<evidence type="ECO:0000256" key="1">
    <source>
        <dbReference type="SAM" id="Phobius"/>
    </source>
</evidence>
<dbReference type="Proteomes" id="UP000198157">
    <property type="component" value="Unassembled WGS sequence"/>
</dbReference>
<keyword evidence="1" id="KW-0472">Membrane</keyword>
<dbReference type="EMBL" id="NIVS01000004">
    <property type="protein sequence ID" value="OWQ56814.1"/>
    <property type="molecule type" value="Genomic_DNA"/>
</dbReference>
<accession>A0A246HRG9</accession>
<name>A0A246HRG9_STEMA</name>
<sequence>MNKGIPYLLAALVLLTWSAGWAEPVLALVHNAQTCLADGGDFDLLRLRCQPQPSVVCIGQATLWFWLSGLVFAVVALLGTRCKAR</sequence>
<keyword evidence="1" id="KW-0812">Transmembrane</keyword>
<feature type="transmembrane region" description="Helical" evidence="1">
    <location>
        <begin position="61"/>
        <end position="80"/>
    </location>
</feature>
<organism evidence="2 3">
    <name type="scientific">Stenotrophomonas maltophilia</name>
    <name type="common">Pseudomonas maltophilia</name>
    <name type="synonym">Xanthomonas maltophilia</name>
    <dbReference type="NCBI Taxonomy" id="40324"/>
    <lineage>
        <taxon>Bacteria</taxon>
        <taxon>Pseudomonadati</taxon>
        <taxon>Pseudomonadota</taxon>
        <taxon>Gammaproteobacteria</taxon>
        <taxon>Lysobacterales</taxon>
        <taxon>Lysobacteraceae</taxon>
        <taxon>Stenotrophomonas</taxon>
        <taxon>Stenotrophomonas maltophilia group</taxon>
    </lineage>
</organism>
<gene>
    <name evidence="2" type="ORF">CEE60_01725</name>
</gene>